<dbReference type="Proteomes" id="UP000054007">
    <property type="component" value="Unassembled WGS sequence"/>
</dbReference>
<evidence type="ECO:0008006" key="6">
    <source>
        <dbReference type="Google" id="ProtNLM"/>
    </source>
</evidence>
<evidence type="ECO:0000256" key="1">
    <source>
        <dbReference type="ARBA" id="ARBA00006484"/>
    </source>
</evidence>
<dbReference type="PANTHER" id="PTHR43618">
    <property type="entry name" value="7-ALPHA-HYDROXYSTEROID DEHYDROGENASE"/>
    <property type="match status" value="1"/>
</dbReference>
<dbReference type="STRING" id="1314674.A0A0D7BC84"/>
<reference evidence="4 5" key="1">
    <citation type="journal article" date="2015" name="Fungal Genet. Biol.">
        <title>Evolution of novel wood decay mechanisms in Agaricales revealed by the genome sequences of Fistulina hepatica and Cylindrobasidium torrendii.</title>
        <authorList>
            <person name="Floudas D."/>
            <person name="Held B.W."/>
            <person name="Riley R."/>
            <person name="Nagy L.G."/>
            <person name="Koehler G."/>
            <person name="Ransdell A.S."/>
            <person name="Younus H."/>
            <person name="Chow J."/>
            <person name="Chiniquy J."/>
            <person name="Lipzen A."/>
            <person name="Tritt A."/>
            <person name="Sun H."/>
            <person name="Haridas S."/>
            <person name="LaButti K."/>
            <person name="Ohm R.A."/>
            <person name="Kues U."/>
            <person name="Blanchette R.A."/>
            <person name="Grigoriev I.V."/>
            <person name="Minto R.E."/>
            <person name="Hibbett D.S."/>
        </authorList>
    </citation>
    <scope>NUCLEOTIDE SEQUENCE [LARGE SCALE GENOMIC DNA]</scope>
    <source>
        <strain evidence="4 5">FP15055 ss-10</strain>
    </source>
</reference>
<dbReference type="AlphaFoldDB" id="A0A0D7BC84"/>
<dbReference type="OrthoDB" id="2962696at2759"/>
<keyword evidence="3" id="KW-0560">Oxidoreductase</keyword>
<comment type="similarity">
    <text evidence="1">Belongs to the short-chain dehydrogenases/reductases (SDR) family.</text>
</comment>
<gene>
    <name evidence="4" type="ORF">CYLTODRAFT_454195</name>
</gene>
<organism evidence="4 5">
    <name type="scientific">Cylindrobasidium torrendii FP15055 ss-10</name>
    <dbReference type="NCBI Taxonomy" id="1314674"/>
    <lineage>
        <taxon>Eukaryota</taxon>
        <taxon>Fungi</taxon>
        <taxon>Dikarya</taxon>
        <taxon>Basidiomycota</taxon>
        <taxon>Agaricomycotina</taxon>
        <taxon>Agaricomycetes</taxon>
        <taxon>Agaricomycetidae</taxon>
        <taxon>Agaricales</taxon>
        <taxon>Marasmiineae</taxon>
        <taxon>Physalacriaceae</taxon>
        <taxon>Cylindrobasidium</taxon>
    </lineage>
</organism>
<dbReference type="EMBL" id="KN880518">
    <property type="protein sequence ID" value="KIY67759.1"/>
    <property type="molecule type" value="Genomic_DNA"/>
</dbReference>
<dbReference type="Gene3D" id="3.40.50.720">
    <property type="entry name" value="NAD(P)-binding Rossmann-like Domain"/>
    <property type="match status" value="1"/>
</dbReference>
<keyword evidence="2" id="KW-0521">NADP</keyword>
<dbReference type="InterPro" id="IPR036291">
    <property type="entry name" value="NAD(P)-bd_dom_sf"/>
</dbReference>
<dbReference type="PANTHER" id="PTHR43618:SF4">
    <property type="entry name" value="SHORT CHAIN DEHYDROGENASE_REDUCTASE FAMILY (AFU_ORTHOLOGUE AFUA_7G04540)"/>
    <property type="match status" value="1"/>
</dbReference>
<proteinExistence type="inferred from homology"/>
<evidence type="ECO:0000256" key="2">
    <source>
        <dbReference type="ARBA" id="ARBA00022857"/>
    </source>
</evidence>
<dbReference type="PRINTS" id="PR00081">
    <property type="entry name" value="GDHRDH"/>
</dbReference>
<dbReference type="InterPro" id="IPR052178">
    <property type="entry name" value="Sec_Metab_Biosynth_SDR"/>
</dbReference>
<dbReference type="CDD" id="cd05233">
    <property type="entry name" value="SDR_c"/>
    <property type="match status" value="1"/>
</dbReference>
<name>A0A0D7BC84_9AGAR</name>
<dbReference type="SUPFAM" id="SSF51735">
    <property type="entry name" value="NAD(P)-binding Rossmann-fold domains"/>
    <property type="match status" value="1"/>
</dbReference>
<evidence type="ECO:0000313" key="5">
    <source>
        <dbReference type="Proteomes" id="UP000054007"/>
    </source>
</evidence>
<evidence type="ECO:0000313" key="4">
    <source>
        <dbReference type="EMBL" id="KIY67759.1"/>
    </source>
</evidence>
<dbReference type="Pfam" id="PF13561">
    <property type="entry name" value="adh_short_C2"/>
    <property type="match status" value="1"/>
</dbReference>
<accession>A0A0D7BC84</accession>
<dbReference type="GO" id="GO:0016491">
    <property type="term" value="F:oxidoreductase activity"/>
    <property type="evidence" value="ECO:0007669"/>
    <property type="project" value="UniProtKB-KW"/>
</dbReference>
<dbReference type="InterPro" id="IPR002347">
    <property type="entry name" value="SDR_fam"/>
</dbReference>
<evidence type="ECO:0000256" key="3">
    <source>
        <dbReference type="ARBA" id="ARBA00023002"/>
    </source>
</evidence>
<sequence>MSKHRSIFPSVCCTCWPRLQLADVSSTSPQLVAALPTPKVHQPAYQASKAAVDHLTHILASKFREHGVRVNTIAPGYFELAMNNPKNPNSMISKAKVLVPLKHGGNGTDIGGTASAVACKSCRQLCGRTDYRCRRRENLGVK</sequence>
<protein>
    <recommendedName>
        <fullName evidence="6">NAD(P)-binding protein</fullName>
    </recommendedName>
</protein>
<keyword evidence="5" id="KW-1185">Reference proteome</keyword>